<dbReference type="InterPro" id="IPR011050">
    <property type="entry name" value="Pectin_lyase_fold/virulence"/>
</dbReference>
<feature type="domain" description="IPTL-CTERM protein sorting" evidence="3">
    <location>
        <begin position="520"/>
        <end position="546"/>
    </location>
</feature>
<evidence type="ECO:0000313" key="5">
    <source>
        <dbReference type="Proteomes" id="UP000516057"/>
    </source>
</evidence>
<name>A0A7H0HKF2_9BURK</name>
<protein>
    <submittedName>
        <fullName evidence="4">IPTL-CTERM sorting domain-containing protein</fullName>
    </submittedName>
</protein>
<evidence type="ECO:0000256" key="2">
    <source>
        <dbReference type="SAM" id="SignalP"/>
    </source>
</evidence>
<sequence length="548" mass="54657">MPLTPIRPLSAALLLAVLWCGAAQAATFVVTHTSDEPLSGAMCTSPGFEPCTLRAAIQAANANPGADAIHFDFSGSPQTIAPASALPAIADPVTIDGYADMAGIPNTLLVGHNAEIRVRIDGASAGLAHGLVFAPGASPSVLRGLAITRFGGHGVRVVGVPNVTIAGNFIGTDGTGADGDETAQLANGQYGVLIGNGAASAMVGGFNPADRNLIVGNANGMAVGLDLNPGATLRGNYIGTDRAGTSRRGTGMGISIDGNQGIGSGIYGNVIGANGWGLYIRNGSSRVALRGNSIGVGADGAANIAGSASGVYITDAGQSLESPSFISVGGTDPGEPNTIANWGLNGIRAQRNNASPYMAMLTFQRNSIYSNGALGIELIDNYASQGTAPGQPAPAAINDGQNPPAIQSAIGDAQGTTVQLSFTGAPGTAQSFEVFANTACDASGWGEGRTFVSDALVNTDASGNYSGSITVPAVPAGTWLTVTSSRSFSGGSPEYATSEFSRCVQVQGGAPVHPGGGNVAAIPTLGHAALALLSALVGLFGLRQRRGA</sequence>
<dbReference type="KEGG" id="amon:H9L24_09900"/>
<feature type="signal peptide" evidence="2">
    <location>
        <begin position="1"/>
        <end position="25"/>
    </location>
</feature>
<dbReference type="Proteomes" id="UP000516057">
    <property type="component" value="Chromosome"/>
</dbReference>
<organism evidence="4 5">
    <name type="scientific">Paenacidovorax monticola</name>
    <dbReference type="NCBI Taxonomy" id="1926868"/>
    <lineage>
        <taxon>Bacteria</taxon>
        <taxon>Pseudomonadati</taxon>
        <taxon>Pseudomonadota</taxon>
        <taxon>Betaproteobacteria</taxon>
        <taxon>Burkholderiales</taxon>
        <taxon>Comamonadaceae</taxon>
        <taxon>Paenacidovorax</taxon>
    </lineage>
</organism>
<dbReference type="AlphaFoldDB" id="A0A7H0HKF2"/>
<accession>A0A7H0HKF2</accession>
<dbReference type="Pfam" id="PF18203">
    <property type="entry name" value="IPTL-CTERM"/>
    <property type="match status" value="1"/>
</dbReference>
<dbReference type="RefSeq" id="WP_187737995.1">
    <property type="nucleotide sequence ID" value="NZ_CP060790.1"/>
</dbReference>
<gene>
    <name evidence="4" type="ORF">H9L24_09900</name>
</gene>
<keyword evidence="2" id="KW-0732">Signal</keyword>
<feature type="chain" id="PRO_5029002740" evidence="2">
    <location>
        <begin position="26"/>
        <end position="548"/>
    </location>
</feature>
<proteinExistence type="predicted"/>
<dbReference type="NCBIfam" id="TIGR04174">
    <property type="entry name" value="IPTL_CTERM"/>
    <property type="match status" value="1"/>
</dbReference>
<keyword evidence="1" id="KW-0812">Transmembrane</keyword>
<dbReference type="EMBL" id="CP060790">
    <property type="protein sequence ID" value="QNP61018.1"/>
    <property type="molecule type" value="Genomic_DNA"/>
</dbReference>
<evidence type="ECO:0000256" key="1">
    <source>
        <dbReference type="SAM" id="Phobius"/>
    </source>
</evidence>
<feature type="transmembrane region" description="Helical" evidence="1">
    <location>
        <begin position="520"/>
        <end position="542"/>
    </location>
</feature>
<dbReference type="InterPro" id="IPR026442">
    <property type="entry name" value="IPTL_CTERM"/>
</dbReference>
<dbReference type="SUPFAM" id="SSF51126">
    <property type="entry name" value="Pectin lyase-like"/>
    <property type="match status" value="1"/>
</dbReference>
<reference evidence="4 5" key="1">
    <citation type="submission" date="2020-08" db="EMBL/GenBank/DDBJ databases">
        <title>Genome sequence of Acidovorax monticola KACC 19171T.</title>
        <authorList>
            <person name="Hyun D.-W."/>
            <person name="Bae J.-W."/>
        </authorList>
    </citation>
    <scope>NUCLEOTIDE SEQUENCE [LARGE SCALE GENOMIC DNA]</scope>
    <source>
        <strain evidence="4 5">KACC 19171</strain>
    </source>
</reference>
<keyword evidence="5" id="KW-1185">Reference proteome</keyword>
<evidence type="ECO:0000313" key="4">
    <source>
        <dbReference type="EMBL" id="QNP61018.1"/>
    </source>
</evidence>
<keyword evidence="1" id="KW-0472">Membrane</keyword>
<keyword evidence="1" id="KW-1133">Transmembrane helix</keyword>
<evidence type="ECO:0000259" key="3">
    <source>
        <dbReference type="Pfam" id="PF18203"/>
    </source>
</evidence>